<dbReference type="PANTHER" id="PTHR40763:SF5">
    <property type="entry name" value="MEMBRANE PROTEIN"/>
    <property type="match status" value="1"/>
</dbReference>
<dbReference type="RefSeq" id="WP_187720924.1">
    <property type="nucleotide sequence ID" value="NZ_BAABBL010000010.1"/>
</dbReference>
<dbReference type="AlphaFoldDB" id="A0A7H0H5H9"/>
<evidence type="ECO:0000313" key="3">
    <source>
        <dbReference type="Proteomes" id="UP000516117"/>
    </source>
</evidence>
<dbReference type="Pfam" id="PF08044">
    <property type="entry name" value="DUF1707"/>
    <property type="match status" value="1"/>
</dbReference>
<gene>
    <name evidence="2" type="ORF">H9L22_16990</name>
</gene>
<accession>A0A7H0H5H9</accession>
<keyword evidence="3" id="KW-1185">Reference proteome</keyword>
<reference evidence="2 3" key="1">
    <citation type="submission" date="2020-08" db="EMBL/GenBank/DDBJ databases">
        <title>Genome sequence of Tessaracoccus defluvii JCM 17540T.</title>
        <authorList>
            <person name="Hyun D.-W."/>
            <person name="Bae J.-W."/>
        </authorList>
    </citation>
    <scope>NUCLEOTIDE SEQUENCE [LARGE SCALE GENOMIC DNA]</scope>
    <source>
        <strain evidence="2 3">JCM 17540</strain>
    </source>
</reference>
<organism evidence="2 3">
    <name type="scientific">Tessaracoccus defluvii</name>
    <dbReference type="NCBI Taxonomy" id="1285901"/>
    <lineage>
        <taxon>Bacteria</taxon>
        <taxon>Bacillati</taxon>
        <taxon>Actinomycetota</taxon>
        <taxon>Actinomycetes</taxon>
        <taxon>Propionibacteriales</taxon>
        <taxon>Propionibacteriaceae</taxon>
        <taxon>Tessaracoccus</taxon>
    </lineage>
</organism>
<dbReference type="EMBL" id="CP060789">
    <property type="protein sequence ID" value="QNP55795.1"/>
    <property type="molecule type" value="Genomic_DNA"/>
</dbReference>
<feature type="domain" description="DUF1707" evidence="1">
    <location>
        <begin position="11"/>
        <end position="62"/>
    </location>
</feature>
<evidence type="ECO:0000313" key="2">
    <source>
        <dbReference type="EMBL" id="QNP55795.1"/>
    </source>
</evidence>
<dbReference type="Proteomes" id="UP000516117">
    <property type="component" value="Chromosome"/>
</dbReference>
<proteinExistence type="predicted"/>
<protein>
    <submittedName>
        <fullName evidence="2">DUF1707 and DUF2154 domain-containing protein</fullName>
    </submittedName>
</protein>
<dbReference type="PANTHER" id="PTHR40763">
    <property type="entry name" value="MEMBRANE PROTEIN-RELATED"/>
    <property type="match status" value="1"/>
</dbReference>
<evidence type="ECO:0000259" key="1">
    <source>
        <dbReference type="Pfam" id="PF08044"/>
    </source>
</evidence>
<name>A0A7H0H5H9_9ACTN</name>
<sequence length="210" mass="22713">MSLQPHRLDHLRCADQDRELVAQVLNNAYADGRLTFDEHADRIARAYDARTFGDLSPLTTDLVHQPRPAGQPTPQPVTAPRTPALPTDFVGGNAILSSLKPGAITRVAEEVTVNVWLADAKIDLVGAAFASHVTTLYLGGMMADVKIRVPEGVEVNFSGLTTIMGDTKVDGQVPHPSGIVINVTGTIVMADIQVIGPRAKNPRKYERFTR</sequence>
<dbReference type="KEGG" id="tdf:H9L22_16990"/>
<dbReference type="InterPro" id="IPR012551">
    <property type="entry name" value="DUF1707_SHOCT-like"/>
</dbReference>